<dbReference type="InterPro" id="IPR017896">
    <property type="entry name" value="4Fe4S_Fe-S-bd"/>
</dbReference>
<keyword evidence="15" id="KW-1185">Reference proteome</keyword>
<dbReference type="InterPro" id="IPR038384">
    <property type="entry name" value="Formate_DH_C_sf"/>
</dbReference>
<organism evidence="14 15">
    <name type="scientific">Ottowia flava</name>
    <dbReference type="NCBI Taxonomy" id="2675430"/>
    <lineage>
        <taxon>Bacteria</taxon>
        <taxon>Pseudomonadati</taxon>
        <taxon>Pseudomonadota</taxon>
        <taxon>Betaproteobacteria</taxon>
        <taxon>Burkholderiales</taxon>
        <taxon>Comamonadaceae</taxon>
        <taxon>Ottowia</taxon>
    </lineage>
</organism>
<evidence type="ECO:0000256" key="11">
    <source>
        <dbReference type="ARBA" id="ARBA00023136"/>
    </source>
</evidence>
<dbReference type="NCBIfam" id="TIGR01582">
    <property type="entry name" value="FDH-beta"/>
    <property type="match status" value="1"/>
</dbReference>
<dbReference type="RefSeq" id="WP_147911659.1">
    <property type="nucleotide sequence ID" value="NZ_JBHUEJ010000019.1"/>
</dbReference>
<keyword evidence="2" id="KW-0813">Transport</keyword>
<keyword evidence="8" id="KW-0249">Electron transport</keyword>
<accession>A0ABW4KVL6</accession>
<evidence type="ECO:0000256" key="3">
    <source>
        <dbReference type="ARBA" id="ARBA00022475"/>
    </source>
</evidence>
<evidence type="ECO:0000256" key="9">
    <source>
        <dbReference type="ARBA" id="ARBA00023004"/>
    </source>
</evidence>
<evidence type="ECO:0000256" key="7">
    <source>
        <dbReference type="ARBA" id="ARBA00022737"/>
    </source>
</evidence>
<gene>
    <name evidence="14" type="primary">fdxH</name>
    <name evidence="14" type="ORF">ACFSF0_09390</name>
</gene>
<feature type="domain" description="4Fe-4S ferredoxin-type" evidence="13">
    <location>
        <begin position="29"/>
        <end position="57"/>
    </location>
</feature>
<dbReference type="InterPro" id="IPR014603">
    <property type="entry name" value="Formate_DH_Fe-S_su"/>
</dbReference>
<sequence>MSSLQSLDIAKRSATTTPSPDVRHRIPAVAKLIDVSSCIGCKACQVACMEWNDLRDEVGTCHGTYDNPVDLTPQSWTVMKFSEVEVTPGRLEWLIRKDGCMHCEDPGCLKACPSPGAIVKYANGIVDFISENCIGCGYCVKGCPFDVPRISEKDNKAYKCSLCADRVAVSQEPACAKACPTGAIRFGSKEDMLAYGDGRVTELKSRGYEQASVYNPAGVGGTHVMYVLQHGDKPELYSDLPKDPTISPMVALWKGLAKPVALATMVGAALVGFFHHMKQGPLEVPEDDEDYVPDGQPNVIELDGQRVYEHGTAPSEGEVR</sequence>
<evidence type="ECO:0000313" key="15">
    <source>
        <dbReference type="Proteomes" id="UP001597304"/>
    </source>
</evidence>
<evidence type="ECO:0000313" key="14">
    <source>
        <dbReference type="EMBL" id="MFD1710816.1"/>
    </source>
</evidence>
<dbReference type="SUPFAM" id="SSF54862">
    <property type="entry name" value="4Fe-4S ferredoxins"/>
    <property type="match status" value="1"/>
</dbReference>
<protein>
    <submittedName>
        <fullName evidence="14">Formate dehydrogenase subunit beta</fullName>
        <ecNumber evidence="14">1.17.1.9</ecNumber>
    </submittedName>
</protein>
<keyword evidence="9" id="KW-0408">Iron</keyword>
<keyword evidence="4" id="KW-0004">4Fe-4S</keyword>
<feature type="domain" description="4Fe-4S ferredoxin-type" evidence="13">
    <location>
        <begin position="124"/>
        <end position="153"/>
    </location>
</feature>
<dbReference type="Pfam" id="PF09163">
    <property type="entry name" value="Form-deh_trans"/>
    <property type="match status" value="1"/>
</dbReference>
<keyword evidence="10" id="KW-0411">Iron-sulfur</keyword>
<dbReference type="GO" id="GO:0008863">
    <property type="term" value="F:formate dehydrogenase (NAD+) activity"/>
    <property type="evidence" value="ECO:0007669"/>
    <property type="project" value="UniProtKB-EC"/>
</dbReference>
<dbReference type="EC" id="1.17.1.9" evidence="14"/>
<evidence type="ECO:0000256" key="5">
    <source>
        <dbReference type="ARBA" id="ARBA00022692"/>
    </source>
</evidence>
<evidence type="ECO:0000256" key="10">
    <source>
        <dbReference type="ARBA" id="ARBA00023014"/>
    </source>
</evidence>
<dbReference type="Gene3D" id="1.20.5.480">
    <property type="entry name" value="Single helix bin"/>
    <property type="match status" value="1"/>
</dbReference>
<dbReference type="PANTHER" id="PTHR43545">
    <property type="entry name" value="FORMATE DEHYDROGENASE, NITRATE-INDUCIBLE, IRON-SULFUR SUBUNIT"/>
    <property type="match status" value="1"/>
</dbReference>
<feature type="domain" description="4Fe-4S ferredoxin-type" evidence="13">
    <location>
        <begin position="91"/>
        <end position="123"/>
    </location>
</feature>
<keyword evidence="5" id="KW-0812">Transmembrane</keyword>
<proteinExistence type="predicted"/>
<name>A0ABW4KVL6_9BURK</name>
<dbReference type="PANTHER" id="PTHR43545:SF6">
    <property type="entry name" value="FORMATE DEHYDROGENASE, NITRATE-INDUCIBLE, IRON-SULFUR SUBUNIT"/>
    <property type="match status" value="1"/>
</dbReference>
<evidence type="ECO:0000259" key="13">
    <source>
        <dbReference type="PROSITE" id="PS51379"/>
    </source>
</evidence>
<feature type="region of interest" description="Disordered" evidence="12">
    <location>
        <begin position="1"/>
        <end position="20"/>
    </location>
</feature>
<evidence type="ECO:0000256" key="1">
    <source>
        <dbReference type="ARBA" id="ARBA00004236"/>
    </source>
</evidence>
<dbReference type="Pfam" id="PF13247">
    <property type="entry name" value="Fer4_11"/>
    <property type="match status" value="1"/>
</dbReference>
<dbReference type="PROSITE" id="PS00198">
    <property type="entry name" value="4FE4S_FER_1"/>
    <property type="match status" value="1"/>
</dbReference>
<keyword evidence="3" id="KW-1003">Cell membrane</keyword>
<evidence type="ECO:0000256" key="4">
    <source>
        <dbReference type="ARBA" id="ARBA00022485"/>
    </source>
</evidence>
<dbReference type="InterPro" id="IPR015246">
    <property type="entry name" value="Formate_DH_TM"/>
</dbReference>
<keyword evidence="6" id="KW-0479">Metal-binding</keyword>
<evidence type="ECO:0000256" key="12">
    <source>
        <dbReference type="SAM" id="MobiDB-lite"/>
    </source>
</evidence>
<evidence type="ECO:0000256" key="6">
    <source>
        <dbReference type="ARBA" id="ARBA00022723"/>
    </source>
</evidence>
<dbReference type="InterPro" id="IPR051555">
    <property type="entry name" value="FDH_Electron_Transfer_Unit"/>
</dbReference>
<feature type="region of interest" description="Disordered" evidence="12">
    <location>
        <begin position="286"/>
        <end position="320"/>
    </location>
</feature>
<comment type="subcellular location">
    <subcellularLocation>
        <location evidence="1">Cell membrane</location>
    </subcellularLocation>
</comment>
<dbReference type="PROSITE" id="PS51379">
    <property type="entry name" value="4FE4S_FER_2"/>
    <property type="match status" value="3"/>
</dbReference>
<dbReference type="Gene3D" id="3.30.70.20">
    <property type="match status" value="2"/>
</dbReference>
<dbReference type="PIRSF" id="PIRSF036298">
    <property type="entry name" value="FDH_4Fe4S"/>
    <property type="match status" value="1"/>
</dbReference>
<dbReference type="EMBL" id="JBHUEJ010000019">
    <property type="protein sequence ID" value="MFD1710816.1"/>
    <property type="molecule type" value="Genomic_DNA"/>
</dbReference>
<evidence type="ECO:0000256" key="8">
    <source>
        <dbReference type="ARBA" id="ARBA00022982"/>
    </source>
</evidence>
<dbReference type="Proteomes" id="UP001597304">
    <property type="component" value="Unassembled WGS sequence"/>
</dbReference>
<dbReference type="InterPro" id="IPR017900">
    <property type="entry name" value="4Fe4S_Fe_S_CS"/>
</dbReference>
<comment type="caution">
    <text evidence="14">The sequence shown here is derived from an EMBL/GenBank/DDBJ whole genome shotgun (WGS) entry which is preliminary data.</text>
</comment>
<keyword evidence="11" id="KW-0472">Membrane</keyword>
<evidence type="ECO:0000256" key="2">
    <source>
        <dbReference type="ARBA" id="ARBA00022448"/>
    </source>
</evidence>
<dbReference type="InterPro" id="IPR006470">
    <property type="entry name" value="Formate_DH_bsu_Proteobacteria"/>
</dbReference>
<reference evidence="15" key="1">
    <citation type="journal article" date="2019" name="Int. J. Syst. Evol. Microbiol.">
        <title>The Global Catalogue of Microorganisms (GCM) 10K type strain sequencing project: providing services to taxonomists for standard genome sequencing and annotation.</title>
        <authorList>
            <consortium name="The Broad Institute Genomics Platform"/>
            <consortium name="The Broad Institute Genome Sequencing Center for Infectious Disease"/>
            <person name="Wu L."/>
            <person name="Ma J."/>
        </authorList>
    </citation>
    <scope>NUCLEOTIDE SEQUENCE [LARGE SCALE GENOMIC DNA]</scope>
    <source>
        <strain evidence="15">LMG 29247</strain>
    </source>
</reference>
<dbReference type="CDD" id="cd10558">
    <property type="entry name" value="FDH-N"/>
    <property type="match status" value="1"/>
</dbReference>
<keyword evidence="7" id="KW-0677">Repeat</keyword>
<keyword evidence="14" id="KW-0560">Oxidoreductase</keyword>